<dbReference type="AlphaFoldDB" id="A0A9N9MQN4"/>
<evidence type="ECO:0000313" key="3">
    <source>
        <dbReference type="Proteomes" id="UP001152799"/>
    </source>
</evidence>
<dbReference type="OrthoDB" id="10061327at2759"/>
<feature type="region of interest" description="Disordered" evidence="1">
    <location>
        <begin position="1"/>
        <end position="20"/>
    </location>
</feature>
<reference evidence="2" key="1">
    <citation type="submission" date="2022-01" db="EMBL/GenBank/DDBJ databases">
        <authorList>
            <person name="King R."/>
        </authorList>
    </citation>
    <scope>NUCLEOTIDE SEQUENCE</scope>
</reference>
<sequence>MENRSRKNSEKMTFSSKIKKNSSSHILIYFWKTNKAKLVKFFQKKEENEESIIGNFQNFL</sequence>
<feature type="compositionally biased region" description="Basic and acidic residues" evidence="1">
    <location>
        <begin position="1"/>
        <end position="10"/>
    </location>
</feature>
<gene>
    <name evidence="2" type="ORF">CEUTPL_LOCUS7667</name>
</gene>
<evidence type="ECO:0000256" key="1">
    <source>
        <dbReference type="SAM" id="MobiDB-lite"/>
    </source>
</evidence>
<keyword evidence="3" id="KW-1185">Reference proteome</keyword>
<proteinExistence type="predicted"/>
<protein>
    <submittedName>
        <fullName evidence="2">Uncharacterized protein</fullName>
    </submittedName>
</protein>
<evidence type="ECO:0000313" key="2">
    <source>
        <dbReference type="EMBL" id="CAG9767100.1"/>
    </source>
</evidence>
<accession>A0A9N9MQN4</accession>
<organism evidence="2 3">
    <name type="scientific">Ceutorhynchus assimilis</name>
    <name type="common">cabbage seed weevil</name>
    <dbReference type="NCBI Taxonomy" id="467358"/>
    <lineage>
        <taxon>Eukaryota</taxon>
        <taxon>Metazoa</taxon>
        <taxon>Ecdysozoa</taxon>
        <taxon>Arthropoda</taxon>
        <taxon>Hexapoda</taxon>
        <taxon>Insecta</taxon>
        <taxon>Pterygota</taxon>
        <taxon>Neoptera</taxon>
        <taxon>Endopterygota</taxon>
        <taxon>Coleoptera</taxon>
        <taxon>Polyphaga</taxon>
        <taxon>Cucujiformia</taxon>
        <taxon>Curculionidae</taxon>
        <taxon>Ceutorhynchinae</taxon>
        <taxon>Ceutorhynchus</taxon>
    </lineage>
</organism>
<dbReference type="Proteomes" id="UP001152799">
    <property type="component" value="Chromosome 4"/>
</dbReference>
<name>A0A9N9MQN4_9CUCU</name>
<dbReference type="EMBL" id="OU892280">
    <property type="protein sequence ID" value="CAG9767100.1"/>
    <property type="molecule type" value="Genomic_DNA"/>
</dbReference>